<evidence type="ECO:0000256" key="1">
    <source>
        <dbReference type="SAM" id="Phobius"/>
    </source>
</evidence>
<dbReference type="InterPro" id="IPR022559">
    <property type="entry name" value="SUP-1-like"/>
</dbReference>
<dbReference type="PANTHER" id="PTHR34149">
    <property type="entry name" value="PROTEIN CBG11905-RELATED"/>
    <property type="match status" value="1"/>
</dbReference>
<keyword evidence="1" id="KW-0812">Transmembrane</keyword>
<evidence type="ECO:0000313" key="3">
    <source>
        <dbReference type="Proteomes" id="UP000887540"/>
    </source>
</evidence>
<feature type="chain" id="PRO_5037112360" evidence="2">
    <location>
        <begin position="19"/>
        <end position="315"/>
    </location>
</feature>
<dbReference type="Pfam" id="PF10853">
    <property type="entry name" value="DUF2650"/>
    <property type="match status" value="1"/>
</dbReference>
<accession>A0A914D8W0</accession>
<sequence>MKTLAIFYLFSTVGNILSQNLQQSYYENVVLRNIIRQLLSGEELNENQNIPSIYPNAPLINQNYGTGLNPNIASNDGIGNYNEPYINNNQQFVTTIGEGSQINFQGINRNVPLIEGANPNFQQPLDGSYTNTFQNQQILQGIRAGIIPESLAPQENNQFLSTQVLNGNYRFPNNNNFYSESLNPNIASYLQNLQAKGLLNQNSMNGLYNGQMNPAYLQESQARGLFNGDGSSFGINEGNYCSRVACDETNPFYYYQCYNGQQCCFYFHRWVIALLIIIGALLLIFLIVYILRFICACCCIRKEHEYRNDREFRKY</sequence>
<dbReference type="Proteomes" id="UP000887540">
    <property type="component" value="Unplaced"/>
</dbReference>
<proteinExistence type="predicted"/>
<keyword evidence="1" id="KW-0472">Membrane</keyword>
<name>A0A914D8W0_9BILA</name>
<evidence type="ECO:0000256" key="2">
    <source>
        <dbReference type="SAM" id="SignalP"/>
    </source>
</evidence>
<feature type="transmembrane region" description="Helical" evidence="1">
    <location>
        <begin position="270"/>
        <end position="300"/>
    </location>
</feature>
<dbReference type="PANTHER" id="PTHR34149:SF2">
    <property type="entry name" value="PROTEIN CBG11905"/>
    <property type="match status" value="1"/>
</dbReference>
<organism evidence="3 4">
    <name type="scientific">Acrobeloides nanus</name>
    <dbReference type="NCBI Taxonomy" id="290746"/>
    <lineage>
        <taxon>Eukaryota</taxon>
        <taxon>Metazoa</taxon>
        <taxon>Ecdysozoa</taxon>
        <taxon>Nematoda</taxon>
        <taxon>Chromadorea</taxon>
        <taxon>Rhabditida</taxon>
        <taxon>Tylenchina</taxon>
        <taxon>Cephalobomorpha</taxon>
        <taxon>Cephaloboidea</taxon>
        <taxon>Cephalobidae</taxon>
        <taxon>Acrobeloides</taxon>
    </lineage>
</organism>
<keyword evidence="3" id="KW-1185">Reference proteome</keyword>
<dbReference type="WBParaSite" id="ACRNAN_scaffold1999.g31284.t1">
    <property type="protein sequence ID" value="ACRNAN_scaffold1999.g31284.t1"/>
    <property type="gene ID" value="ACRNAN_scaffold1999.g31284"/>
</dbReference>
<feature type="signal peptide" evidence="2">
    <location>
        <begin position="1"/>
        <end position="18"/>
    </location>
</feature>
<dbReference type="AlphaFoldDB" id="A0A914D8W0"/>
<keyword evidence="2" id="KW-0732">Signal</keyword>
<evidence type="ECO:0000313" key="4">
    <source>
        <dbReference type="WBParaSite" id="ACRNAN_scaffold1999.g31284.t1"/>
    </source>
</evidence>
<protein>
    <submittedName>
        <fullName evidence="4">Transmembrane protein</fullName>
    </submittedName>
</protein>
<reference evidence="4" key="1">
    <citation type="submission" date="2022-11" db="UniProtKB">
        <authorList>
            <consortium name="WormBaseParasite"/>
        </authorList>
    </citation>
    <scope>IDENTIFICATION</scope>
</reference>
<keyword evidence="1" id="KW-1133">Transmembrane helix</keyword>